<dbReference type="EMBL" id="JADPUN010000091">
    <property type="protein sequence ID" value="MBF9128799.1"/>
    <property type="molecule type" value="Genomic_DNA"/>
</dbReference>
<dbReference type="Gene3D" id="2.60.40.10">
    <property type="entry name" value="Immunoglobulins"/>
    <property type="match status" value="1"/>
</dbReference>
<gene>
    <name evidence="5" type="ORF">I0C86_07350</name>
</gene>
<organism evidence="5 6">
    <name type="scientific">Plantactinospora alkalitolerans</name>
    <dbReference type="NCBI Taxonomy" id="2789879"/>
    <lineage>
        <taxon>Bacteria</taxon>
        <taxon>Bacillati</taxon>
        <taxon>Actinomycetota</taxon>
        <taxon>Actinomycetes</taxon>
        <taxon>Micromonosporales</taxon>
        <taxon>Micromonosporaceae</taxon>
        <taxon>Plantactinospora</taxon>
    </lineage>
</organism>
<dbReference type="Gene3D" id="2.60.40.1120">
    <property type="entry name" value="Carboxypeptidase-like, regulatory domain"/>
    <property type="match status" value="2"/>
</dbReference>
<protein>
    <recommendedName>
        <fullName evidence="2">alpha-amylase</fullName>
        <ecNumber evidence="2">3.2.1.1</ecNumber>
    </recommendedName>
    <alternativeName>
        <fullName evidence="3">1,4-alpha-D-glucan glucanohydrolase</fullName>
    </alternativeName>
</protein>
<sequence>MRIQTRRLARTLTIGLVLALTPATAAGADPVLTGSVSGTLADGATPVADTIVELVVLPYGVAVRQTRTDAAGAFRIPEVPPRTYLLRLRLPGGLVQFHPAVPELNAATPIDVVAGADTTIRESVMPHGTLGGHVSTDSGEPAPGARIELYRITGGGPLTTVLADADGNYLVKYPPAGQFRIAVAAAERGATNQWAHRRRSYTEADPVTITAEQHTTVDERLLPSGVVTGRFTRDGVPVANVVVYATSQTSTAESVSNWTTADGVFRLRPYPGSYTLRFVVPAGTGLDQWLGGAESESATRPVRVTVGQEVVLHEQQLPTGLVSGRLTDATGQPPVHSAVVVYDTARGRHFQATTADDGTWFKTVWPGTYSVRYETGTQVQWATGKQSPETADPVVVAANARTVVDDVLTVPGSLTVTAIDARTRAAITSFCATASTRYVYQSVCTENGTAQFPQLGAGSYTLDVADGTHPDAVGRGVRVVGGRLTSFTARL</sequence>
<name>A0ABS0GS03_9ACTN</name>
<accession>A0ABS0GS03</accession>
<dbReference type="SUPFAM" id="SSF49478">
    <property type="entry name" value="Cna protein B-type domain"/>
    <property type="match status" value="1"/>
</dbReference>
<evidence type="ECO:0000313" key="5">
    <source>
        <dbReference type="EMBL" id="MBF9128799.1"/>
    </source>
</evidence>
<dbReference type="InterPro" id="IPR013784">
    <property type="entry name" value="Carb-bd-like_fold"/>
</dbReference>
<evidence type="ECO:0000256" key="3">
    <source>
        <dbReference type="ARBA" id="ARBA00030238"/>
    </source>
</evidence>
<dbReference type="EC" id="3.2.1.1" evidence="2"/>
<comment type="caution">
    <text evidence="5">The sequence shown here is derived from an EMBL/GenBank/DDBJ whole genome shotgun (WGS) entry which is preliminary data.</text>
</comment>
<keyword evidence="6" id="KW-1185">Reference proteome</keyword>
<dbReference type="RefSeq" id="WP_196200447.1">
    <property type="nucleotide sequence ID" value="NZ_JADPUN010000091.1"/>
</dbReference>
<evidence type="ECO:0000256" key="4">
    <source>
        <dbReference type="SAM" id="SignalP"/>
    </source>
</evidence>
<comment type="catalytic activity">
    <reaction evidence="1">
        <text>Endohydrolysis of (1-&gt;4)-alpha-D-glucosidic linkages in polysaccharides containing three or more (1-&gt;4)-alpha-linked D-glucose units.</text>
        <dbReference type="EC" id="3.2.1.1"/>
    </reaction>
</comment>
<reference evidence="5 6" key="1">
    <citation type="submission" date="2020-11" db="EMBL/GenBank/DDBJ databases">
        <title>A novel isolate from a Black sea contaminated sediment with potential to produce alkanes: Plantactinospora alkalitolerans sp. nov.</title>
        <authorList>
            <person name="Carro L."/>
            <person name="Veyisoglu A."/>
            <person name="Guven K."/>
            <person name="Schumann P."/>
            <person name="Klenk H.-P."/>
            <person name="Sahin N."/>
        </authorList>
    </citation>
    <scope>NUCLEOTIDE SEQUENCE [LARGE SCALE GENOMIC DNA]</scope>
    <source>
        <strain evidence="5 6">S1510</strain>
    </source>
</reference>
<evidence type="ECO:0000313" key="6">
    <source>
        <dbReference type="Proteomes" id="UP000638560"/>
    </source>
</evidence>
<dbReference type="InterPro" id="IPR013783">
    <property type="entry name" value="Ig-like_fold"/>
</dbReference>
<evidence type="ECO:0000256" key="1">
    <source>
        <dbReference type="ARBA" id="ARBA00000548"/>
    </source>
</evidence>
<feature type="signal peptide" evidence="4">
    <location>
        <begin position="1"/>
        <end position="25"/>
    </location>
</feature>
<dbReference type="Proteomes" id="UP000638560">
    <property type="component" value="Unassembled WGS sequence"/>
</dbReference>
<dbReference type="SUPFAM" id="SSF49452">
    <property type="entry name" value="Starch-binding domain-like"/>
    <property type="match status" value="2"/>
</dbReference>
<keyword evidence="4" id="KW-0732">Signal</keyword>
<dbReference type="SUPFAM" id="SSF49464">
    <property type="entry name" value="Carboxypeptidase regulatory domain-like"/>
    <property type="match status" value="1"/>
</dbReference>
<evidence type="ECO:0000256" key="2">
    <source>
        <dbReference type="ARBA" id="ARBA00012595"/>
    </source>
</evidence>
<feature type="chain" id="PRO_5046620034" description="alpha-amylase" evidence="4">
    <location>
        <begin position="26"/>
        <end position="491"/>
    </location>
</feature>
<dbReference type="InterPro" id="IPR008969">
    <property type="entry name" value="CarboxyPept-like_regulatory"/>
</dbReference>
<proteinExistence type="predicted"/>